<sequence length="64" mass="7600">MEYMKIKGFNPPHIFALLNNNVNIKKPLLINNCIKQTNDYKQYEAEELRKSEFAFEMSIYGKEV</sequence>
<dbReference type="AlphaFoldDB" id="X0SEZ5"/>
<name>X0SEZ5_9ZZZZ</name>
<dbReference type="EMBL" id="BARS01003230">
    <property type="protein sequence ID" value="GAF79618.1"/>
    <property type="molecule type" value="Genomic_DNA"/>
</dbReference>
<comment type="caution">
    <text evidence="1">The sequence shown here is derived from an EMBL/GenBank/DDBJ whole genome shotgun (WGS) entry which is preliminary data.</text>
</comment>
<protein>
    <submittedName>
        <fullName evidence="1">Uncharacterized protein</fullName>
    </submittedName>
</protein>
<organism evidence="1">
    <name type="scientific">marine sediment metagenome</name>
    <dbReference type="NCBI Taxonomy" id="412755"/>
    <lineage>
        <taxon>unclassified sequences</taxon>
        <taxon>metagenomes</taxon>
        <taxon>ecological metagenomes</taxon>
    </lineage>
</organism>
<proteinExistence type="predicted"/>
<accession>X0SEZ5</accession>
<reference evidence="1" key="1">
    <citation type="journal article" date="2014" name="Front. Microbiol.">
        <title>High frequency of phylogenetically diverse reductive dehalogenase-homologous genes in deep subseafloor sedimentary metagenomes.</title>
        <authorList>
            <person name="Kawai M."/>
            <person name="Futagami T."/>
            <person name="Toyoda A."/>
            <person name="Takaki Y."/>
            <person name="Nishi S."/>
            <person name="Hori S."/>
            <person name="Arai W."/>
            <person name="Tsubouchi T."/>
            <person name="Morono Y."/>
            <person name="Uchiyama I."/>
            <person name="Ito T."/>
            <person name="Fujiyama A."/>
            <person name="Inagaki F."/>
            <person name="Takami H."/>
        </authorList>
    </citation>
    <scope>NUCLEOTIDE SEQUENCE</scope>
    <source>
        <strain evidence="1">Expedition CK06-06</strain>
    </source>
</reference>
<gene>
    <name evidence="1" type="ORF">S01H1_06235</name>
</gene>
<evidence type="ECO:0000313" key="1">
    <source>
        <dbReference type="EMBL" id="GAF79618.1"/>
    </source>
</evidence>